<feature type="transmembrane region" description="Helical" evidence="2">
    <location>
        <begin position="16"/>
        <end position="38"/>
    </location>
</feature>
<keyword evidence="4" id="KW-1185">Reference proteome</keyword>
<dbReference type="CDD" id="cd05829">
    <property type="entry name" value="Sortase_F"/>
    <property type="match status" value="1"/>
</dbReference>
<proteinExistence type="predicted"/>
<keyword evidence="1" id="KW-0378">Hydrolase</keyword>
<keyword evidence="2" id="KW-0472">Membrane</keyword>
<gene>
    <name evidence="3" type="ORF">RVF87_10225</name>
</gene>
<organism evidence="3 4">
    <name type="scientific">Gordonia hydrophobica</name>
    <dbReference type="NCBI Taxonomy" id="40516"/>
    <lineage>
        <taxon>Bacteria</taxon>
        <taxon>Bacillati</taxon>
        <taxon>Actinomycetota</taxon>
        <taxon>Actinomycetes</taxon>
        <taxon>Mycobacteriales</taxon>
        <taxon>Gordoniaceae</taxon>
        <taxon>Gordonia</taxon>
    </lineage>
</organism>
<keyword evidence="2" id="KW-1133">Transmembrane helix</keyword>
<evidence type="ECO:0000313" key="3">
    <source>
        <dbReference type="EMBL" id="WYY09408.1"/>
    </source>
</evidence>
<dbReference type="EMBL" id="CP136137">
    <property type="protein sequence ID" value="WYY09408.1"/>
    <property type="molecule type" value="Genomic_DNA"/>
</dbReference>
<accession>A0ABZ2U6R1</accession>
<name>A0ABZ2U6R1_9ACTN</name>
<dbReference type="Proteomes" id="UP001479933">
    <property type="component" value="Chromosome"/>
</dbReference>
<dbReference type="Gene3D" id="2.40.260.10">
    <property type="entry name" value="Sortase"/>
    <property type="match status" value="1"/>
</dbReference>
<protein>
    <submittedName>
        <fullName evidence="3">Class F sortase</fullName>
    </submittedName>
</protein>
<keyword evidence="2" id="KW-0812">Transmembrane</keyword>
<dbReference type="InterPro" id="IPR023365">
    <property type="entry name" value="Sortase_dom-sf"/>
</dbReference>
<dbReference type="InterPro" id="IPR005754">
    <property type="entry name" value="Sortase"/>
</dbReference>
<dbReference type="InterPro" id="IPR042001">
    <property type="entry name" value="Sortase_F"/>
</dbReference>
<evidence type="ECO:0000256" key="1">
    <source>
        <dbReference type="ARBA" id="ARBA00022801"/>
    </source>
</evidence>
<dbReference type="PROSITE" id="PS51257">
    <property type="entry name" value="PROKAR_LIPOPROTEIN"/>
    <property type="match status" value="1"/>
</dbReference>
<dbReference type="RefSeq" id="WP_066163371.1">
    <property type="nucleotide sequence ID" value="NZ_CP136137.1"/>
</dbReference>
<sequence>MGEHDARVRSGRTATVFAVVVLTAVAVCTVAVSCWLVGPDGPAHEAVGTLDESATATPSPAVGADGLFPTRISLPTVGVETGVEPTPTTAVYSEDRQQTVSIFGLPSRRASAAWWSNGPRPGSDGISVFVGESGNRTDPGAFDAIGDMRRGDEIVLRSARDEVVTYLVSDVVAGVRAGDPANLQKTFESRRVAKAVALVTYDAVTDLAAVPALADVVVFGHLRTD</sequence>
<dbReference type="Pfam" id="PF04203">
    <property type="entry name" value="Sortase"/>
    <property type="match status" value="1"/>
</dbReference>
<evidence type="ECO:0000313" key="4">
    <source>
        <dbReference type="Proteomes" id="UP001479933"/>
    </source>
</evidence>
<reference evidence="3 4" key="1">
    <citation type="journal article" date="2023" name="Virus Evol.">
        <title>Computational host range prediction-The good, the bad, and the ugly.</title>
        <authorList>
            <person name="Howell A.A."/>
            <person name="Versoza C.J."/>
            <person name="Pfeifer S.P."/>
        </authorList>
    </citation>
    <scope>NUCLEOTIDE SEQUENCE [LARGE SCALE GENOMIC DNA]</scope>
    <source>
        <strain evidence="3 4">1610/1b</strain>
    </source>
</reference>
<evidence type="ECO:0000256" key="2">
    <source>
        <dbReference type="SAM" id="Phobius"/>
    </source>
</evidence>